<evidence type="ECO:0000313" key="1">
    <source>
        <dbReference type="EMBL" id="CAE8662056.1"/>
    </source>
</evidence>
<sequence length="106" mass="11862">MAKAPLFLLCIFGQFLLNGDWHFPQACLILTGEVLAGWMTWELLRCMLDCWGSAELLSSSSWHAVANHHLHSNKLHMAWPSAGFNPQMKAGLTMIQPCDTLTLHIS</sequence>
<evidence type="ECO:0000313" key="2">
    <source>
        <dbReference type="Proteomes" id="UP000626109"/>
    </source>
</evidence>
<comment type="caution">
    <text evidence="1">The sequence shown here is derived from an EMBL/GenBank/DDBJ whole genome shotgun (WGS) entry which is preliminary data.</text>
</comment>
<protein>
    <submittedName>
        <fullName evidence="1">Uncharacterized protein</fullName>
    </submittedName>
</protein>
<reference evidence="1" key="1">
    <citation type="submission" date="2021-02" db="EMBL/GenBank/DDBJ databases">
        <authorList>
            <person name="Dougan E. K."/>
            <person name="Rhodes N."/>
            <person name="Thang M."/>
            <person name="Chan C."/>
        </authorList>
    </citation>
    <scope>NUCLEOTIDE SEQUENCE</scope>
</reference>
<dbReference type="Proteomes" id="UP000626109">
    <property type="component" value="Unassembled WGS sequence"/>
</dbReference>
<organism evidence="1 2">
    <name type="scientific">Polarella glacialis</name>
    <name type="common">Dinoflagellate</name>
    <dbReference type="NCBI Taxonomy" id="89957"/>
    <lineage>
        <taxon>Eukaryota</taxon>
        <taxon>Sar</taxon>
        <taxon>Alveolata</taxon>
        <taxon>Dinophyceae</taxon>
        <taxon>Suessiales</taxon>
        <taxon>Suessiaceae</taxon>
        <taxon>Polarella</taxon>
    </lineage>
</organism>
<gene>
    <name evidence="1" type="ORF">PGLA2088_LOCUS14704</name>
</gene>
<accession>A0A813J2K4</accession>
<dbReference type="AlphaFoldDB" id="A0A813J2K4"/>
<proteinExistence type="predicted"/>
<name>A0A813J2K4_POLGL</name>
<dbReference type="EMBL" id="CAJNNW010017952">
    <property type="protein sequence ID" value="CAE8662056.1"/>
    <property type="molecule type" value="Genomic_DNA"/>
</dbReference>